<dbReference type="GO" id="GO:0042147">
    <property type="term" value="P:retrograde transport, endosome to Golgi"/>
    <property type="evidence" value="ECO:0007669"/>
    <property type="project" value="TreeGrafter"/>
</dbReference>
<dbReference type="GO" id="GO:0015031">
    <property type="term" value="P:protein transport"/>
    <property type="evidence" value="ECO:0007669"/>
    <property type="project" value="UniProtKB-KW"/>
</dbReference>
<gene>
    <name evidence="9" type="ORF">M0812_14958</name>
</gene>
<dbReference type="EMBL" id="JANTQA010000032">
    <property type="protein sequence ID" value="KAJ3438943.1"/>
    <property type="molecule type" value="Genomic_DNA"/>
</dbReference>
<dbReference type="Pfam" id="PF20655">
    <property type="entry name" value="Vps52_C"/>
    <property type="match status" value="1"/>
</dbReference>
<evidence type="ECO:0000313" key="10">
    <source>
        <dbReference type="Proteomes" id="UP001146793"/>
    </source>
</evidence>
<feature type="compositionally biased region" description="Basic residues" evidence="6">
    <location>
        <begin position="44"/>
        <end position="56"/>
    </location>
</feature>
<name>A0AAV7ZB37_9EUKA</name>
<feature type="compositionally biased region" description="Basic and acidic residues" evidence="6">
    <location>
        <begin position="57"/>
        <end position="72"/>
    </location>
</feature>
<evidence type="ECO:0000259" key="7">
    <source>
        <dbReference type="Pfam" id="PF04129"/>
    </source>
</evidence>
<evidence type="ECO:0000256" key="2">
    <source>
        <dbReference type="ARBA" id="ARBA00008180"/>
    </source>
</evidence>
<reference evidence="9" key="1">
    <citation type="submission" date="2022-08" db="EMBL/GenBank/DDBJ databases">
        <title>Novel sulphate-reducing endosymbionts in the free-living metamonad Anaeramoeba.</title>
        <authorList>
            <person name="Jerlstrom-Hultqvist J."/>
            <person name="Cepicka I."/>
            <person name="Gallot-Lavallee L."/>
            <person name="Salas-Leiva D."/>
            <person name="Curtis B.A."/>
            <person name="Zahonova K."/>
            <person name="Pipaliya S."/>
            <person name="Dacks J."/>
            <person name="Roger A.J."/>
        </authorList>
    </citation>
    <scope>NUCLEOTIDE SEQUENCE</scope>
    <source>
        <strain evidence="9">Busselton2</strain>
    </source>
</reference>
<evidence type="ECO:0000256" key="5">
    <source>
        <dbReference type="ARBA" id="ARBA00023034"/>
    </source>
</evidence>
<dbReference type="GO" id="GO:0000938">
    <property type="term" value="C:GARP complex"/>
    <property type="evidence" value="ECO:0007669"/>
    <property type="project" value="TreeGrafter"/>
</dbReference>
<dbReference type="GO" id="GO:0006896">
    <property type="term" value="P:Golgi to vacuole transport"/>
    <property type="evidence" value="ECO:0007669"/>
    <property type="project" value="TreeGrafter"/>
</dbReference>
<evidence type="ECO:0000313" key="9">
    <source>
        <dbReference type="EMBL" id="KAJ3438943.1"/>
    </source>
</evidence>
<comment type="subcellular location">
    <subcellularLocation>
        <location evidence="1">Golgi apparatus</location>
        <location evidence="1">trans-Golgi network</location>
    </subcellularLocation>
</comment>
<protein>
    <submittedName>
        <fullName evidence="9">Suppressor of actin mutations 2/vacuolar protein sorting</fullName>
    </submittedName>
</protein>
<proteinExistence type="inferred from homology"/>
<dbReference type="PANTHER" id="PTHR14190">
    <property type="entry name" value="SUPPRESSOR OF ACTIN MUTATIONS 2/VACUOLAR PROTEIN SORTING 52"/>
    <property type="match status" value="1"/>
</dbReference>
<evidence type="ECO:0000256" key="3">
    <source>
        <dbReference type="ARBA" id="ARBA00022448"/>
    </source>
</evidence>
<feature type="domain" description="Vps52 coiled-coil" evidence="7">
    <location>
        <begin position="162"/>
        <end position="338"/>
    </location>
</feature>
<evidence type="ECO:0000256" key="6">
    <source>
        <dbReference type="SAM" id="MobiDB-lite"/>
    </source>
</evidence>
<feature type="region of interest" description="Disordered" evidence="6">
    <location>
        <begin position="15"/>
        <end position="94"/>
    </location>
</feature>
<dbReference type="GO" id="GO:0005829">
    <property type="term" value="C:cytosol"/>
    <property type="evidence" value="ECO:0007669"/>
    <property type="project" value="GOC"/>
</dbReference>
<dbReference type="InterPro" id="IPR048361">
    <property type="entry name" value="Vps52_C"/>
</dbReference>
<dbReference type="InterPro" id="IPR048319">
    <property type="entry name" value="Vps52_CC"/>
</dbReference>
<evidence type="ECO:0000259" key="8">
    <source>
        <dbReference type="Pfam" id="PF20655"/>
    </source>
</evidence>
<accession>A0AAV7ZB37</accession>
<dbReference type="PANTHER" id="PTHR14190:SF7">
    <property type="entry name" value="VACUOLAR PROTEIN SORTING-ASSOCIATED PROTEIN 52 HOMOLOG"/>
    <property type="match status" value="1"/>
</dbReference>
<dbReference type="Pfam" id="PF04129">
    <property type="entry name" value="Vps52_CC"/>
    <property type="match status" value="1"/>
</dbReference>
<dbReference type="Proteomes" id="UP001146793">
    <property type="component" value="Unassembled WGS sequence"/>
</dbReference>
<evidence type="ECO:0000256" key="1">
    <source>
        <dbReference type="ARBA" id="ARBA00004601"/>
    </source>
</evidence>
<sequence>MSMLGGLLSNKLGYSFHKKNSKAQPKTSTHKKTTQNNTNEKQKQKPRPKQKQKIKSIPKEKQQQKIKNERSKQKQKPQNVPPKQQTKKPKMKEIKKLDLTLPTLIDQENIDFKDFDESLEQVLKSTEYKEKELQGLSFDQIINGMKSKGSREEFESIKENFHNSSQLLSLHNNINECNEILMSIETIFTGFDGRLNKLITGMDQLKESNLFQNLEIQNKNNISKKLTTYLDQCSISDDLIRHLNFDQVDGGYIKYVQELDRKIIFNSIEQSIPVELSAHTPITKKETKMLLNKLKIIVSKRIYVFFIDLISNFEFKIEDLTINKNKTMLQFLDFIAFLKKYHQNGYQEIIQFYKNSMIKLIYQAIKNEMKLFERHIIGFQNKTFLIGINSDVEYMNFDQGNVKQLKTKIKKNDNFYERIKVLENISLENKINPLDPLSNNQKEYFEIIFANLFQKVFEIFEFENDFIMQFFNDKTLNNLIFKLALKKIEILLERIFPNCYDLVGIIILIKINEKYINDCTGDKYAAIKGFLINLNGMLWNAFKKMFGLNIQSLKLKIQNIIKQLSLRKKHDIERRKKGKQIQAKKDHQQFDKSSISTTFITKKYVKIISTLPLIDKHEIIKKHLQLLIPEMQKYFKYYSKSFETLKIRTLFLINNYEYILDSLNGEEGEVQSQCNEPQIFSKSLQKVYHLYIEQILKQYFPDLNIFVKKVYDYLFSSEIDQEEHLKRIKLIDLQSIKSILLHFNKSWLKNFKKISLEFTNNFQNSLNAKIILKKTLNIILDYYKKFIRIFKACNPNNQNIRNFIINVSLINDEIVNICSSFFN</sequence>
<organism evidence="9 10">
    <name type="scientific">Anaeramoeba flamelloides</name>
    <dbReference type="NCBI Taxonomy" id="1746091"/>
    <lineage>
        <taxon>Eukaryota</taxon>
        <taxon>Metamonada</taxon>
        <taxon>Anaeramoebidae</taxon>
        <taxon>Anaeramoeba</taxon>
    </lineage>
</organism>
<dbReference type="InterPro" id="IPR007258">
    <property type="entry name" value="Vps52"/>
</dbReference>
<dbReference type="AlphaFoldDB" id="A0AAV7ZB37"/>
<keyword evidence="3" id="KW-0813">Transport</keyword>
<comment type="similarity">
    <text evidence="2">Belongs to the VPS52 family.</text>
</comment>
<evidence type="ECO:0000256" key="4">
    <source>
        <dbReference type="ARBA" id="ARBA00022927"/>
    </source>
</evidence>
<keyword evidence="4" id="KW-0653">Protein transport</keyword>
<feature type="domain" description="Vps52 C-terminal" evidence="8">
    <location>
        <begin position="416"/>
        <end position="670"/>
    </location>
</feature>
<dbReference type="GO" id="GO:0019905">
    <property type="term" value="F:syntaxin binding"/>
    <property type="evidence" value="ECO:0007669"/>
    <property type="project" value="TreeGrafter"/>
</dbReference>
<keyword evidence="5" id="KW-0333">Golgi apparatus</keyword>
<comment type="caution">
    <text evidence="9">The sequence shown here is derived from an EMBL/GenBank/DDBJ whole genome shotgun (WGS) entry which is preliminary data.</text>
</comment>
<dbReference type="GO" id="GO:0032456">
    <property type="term" value="P:endocytic recycling"/>
    <property type="evidence" value="ECO:0007669"/>
    <property type="project" value="TreeGrafter"/>
</dbReference>